<dbReference type="InterPro" id="IPR009038">
    <property type="entry name" value="GOLD_dom"/>
</dbReference>
<evidence type="ECO:0000256" key="7">
    <source>
        <dbReference type="RuleBase" id="RU003827"/>
    </source>
</evidence>
<dbReference type="GeneID" id="20214521"/>
<evidence type="ECO:0000256" key="3">
    <source>
        <dbReference type="ARBA" id="ARBA00022692"/>
    </source>
</evidence>
<dbReference type="GO" id="GO:0005793">
    <property type="term" value="C:endoplasmic reticulum-Golgi intermediate compartment"/>
    <property type="evidence" value="ECO:0000318"/>
    <property type="project" value="GO_Central"/>
</dbReference>
<dbReference type="GO" id="GO:0007030">
    <property type="term" value="P:Golgi organization"/>
    <property type="evidence" value="ECO:0000318"/>
    <property type="project" value="GO_Central"/>
</dbReference>
<feature type="transmembrane region" description="Helical" evidence="8">
    <location>
        <begin position="183"/>
        <end position="202"/>
    </location>
</feature>
<dbReference type="Pfam" id="PF01105">
    <property type="entry name" value="EMP24_GP25L"/>
    <property type="match status" value="1"/>
</dbReference>
<comment type="subcellular location">
    <subcellularLocation>
        <location evidence="1 7">Membrane</location>
        <topology evidence="1 7">Single-pass type I membrane protein</topology>
    </subcellularLocation>
</comment>
<evidence type="ECO:0000256" key="9">
    <source>
        <dbReference type="SAM" id="SignalP"/>
    </source>
</evidence>
<evidence type="ECO:0000313" key="12">
    <source>
        <dbReference type="EnsemblMetazoa" id="HelroP70799"/>
    </source>
</evidence>
<dbReference type="OrthoDB" id="3427at2759"/>
<dbReference type="SMART" id="SM01190">
    <property type="entry name" value="EMP24_GP25L"/>
    <property type="match status" value="1"/>
</dbReference>
<proteinExistence type="inferred from homology"/>
<dbReference type="GO" id="GO:0005783">
    <property type="term" value="C:endoplasmic reticulum"/>
    <property type="evidence" value="ECO:0000318"/>
    <property type="project" value="GO_Central"/>
</dbReference>
<protein>
    <recommendedName>
        <fullName evidence="10">GOLD domain-containing protein</fullName>
    </recommendedName>
</protein>
<gene>
    <name evidence="12" type="primary">20214521</name>
    <name evidence="11" type="ORF">HELRODRAFT_70799</name>
</gene>
<dbReference type="RefSeq" id="XP_009031170.1">
    <property type="nucleotide sequence ID" value="XM_009032922.1"/>
</dbReference>
<organism evidence="12 13">
    <name type="scientific">Helobdella robusta</name>
    <name type="common">Californian leech</name>
    <dbReference type="NCBI Taxonomy" id="6412"/>
    <lineage>
        <taxon>Eukaryota</taxon>
        <taxon>Metazoa</taxon>
        <taxon>Spiralia</taxon>
        <taxon>Lophotrochozoa</taxon>
        <taxon>Annelida</taxon>
        <taxon>Clitellata</taxon>
        <taxon>Hirudinea</taxon>
        <taxon>Rhynchobdellida</taxon>
        <taxon>Glossiphoniidae</taxon>
        <taxon>Helobdella</taxon>
    </lineage>
</organism>
<dbReference type="eggNOG" id="KOG1690">
    <property type="taxonomic scope" value="Eukaryota"/>
</dbReference>
<dbReference type="GO" id="GO:0016020">
    <property type="term" value="C:membrane"/>
    <property type="evidence" value="ECO:0007669"/>
    <property type="project" value="UniProtKB-SubCell"/>
</dbReference>
<reference evidence="11 13" key="2">
    <citation type="journal article" date="2013" name="Nature">
        <title>Insights into bilaterian evolution from three spiralian genomes.</title>
        <authorList>
            <person name="Simakov O."/>
            <person name="Marletaz F."/>
            <person name="Cho S.J."/>
            <person name="Edsinger-Gonzales E."/>
            <person name="Havlak P."/>
            <person name="Hellsten U."/>
            <person name="Kuo D.H."/>
            <person name="Larsson T."/>
            <person name="Lv J."/>
            <person name="Arendt D."/>
            <person name="Savage R."/>
            <person name="Osoegawa K."/>
            <person name="de Jong P."/>
            <person name="Grimwood J."/>
            <person name="Chapman J.A."/>
            <person name="Shapiro H."/>
            <person name="Aerts A."/>
            <person name="Otillar R.P."/>
            <person name="Terry A.Y."/>
            <person name="Boore J.L."/>
            <person name="Grigoriev I.V."/>
            <person name="Lindberg D.R."/>
            <person name="Seaver E.C."/>
            <person name="Weisblat D.A."/>
            <person name="Putnam N.H."/>
            <person name="Rokhsar D.S."/>
        </authorList>
    </citation>
    <scope>NUCLEOTIDE SEQUENCE</scope>
</reference>
<comment type="similarity">
    <text evidence="2 7">Belongs to the EMP24/GP25L family.</text>
</comment>
<dbReference type="EnsemblMetazoa" id="HelroT70799">
    <property type="protein sequence ID" value="HelroP70799"/>
    <property type="gene ID" value="HelroG70799"/>
</dbReference>
<evidence type="ECO:0000313" key="13">
    <source>
        <dbReference type="Proteomes" id="UP000015101"/>
    </source>
</evidence>
<dbReference type="PANTHER" id="PTHR22811">
    <property type="entry name" value="TRANSMEMBRANE EMP24 DOMAIN-CONTAINING PROTEIN"/>
    <property type="match status" value="1"/>
</dbReference>
<reference evidence="12" key="3">
    <citation type="submission" date="2015-06" db="UniProtKB">
        <authorList>
            <consortium name="EnsemblMetazoa"/>
        </authorList>
    </citation>
    <scope>IDENTIFICATION</scope>
</reference>
<dbReference type="OMA" id="GATCAWQ"/>
<name>T1G0C3_HELRO</name>
<evidence type="ECO:0000256" key="1">
    <source>
        <dbReference type="ARBA" id="ARBA00004479"/>
    </source>
</evidence>
<evidence type="ECO:0000256" key="8">
    <source>
        <dbReference type="SAM" id="Phobius"/>
    </source>
</evidence>
<dbReference type="AlphaFoldDB" id="T1G0C3"/>
<evidence type="ECO:0000259" key="10">
    <source>
        <dbReference type="PROSITE" id="PS50866"/>
    </source>
</evidence>
<dbReference type="InterPro" id="IPR015720">
    <property type="entry name" value="Emp24-like"/>
</dbReference>
<sequence>MIFNPIKSFVCFFLPAIHGLYFHIGETQKKCFIEDIPDDTLVVGKYKVEIFDANISRFVPSLPGLGMHVEVKDVEDKTMLSRTYASEGRFSFTSHMAGEHLICLHANTSAWFGGHQLRIHLSIQVGERANDYQEIASKDKLTELQLRVRQLLDQIEMISKEQNYQRFREERFRETSESTNQRVFWWAVAQLSILVVTGFWQMKHLKGFFEAKKLV</sequence>
<dbReference type="KEGG" id="hro:HELRODRAFT_70799"/>
<reference evidence="13" key="1">
    <citation type="submission" date="2012-12" db="EMBL/GenBank/DDBJ databases">
        <authorList>
            <person name="Hellsten U."/>
            <person name="Grimwood J."/>
            <person name="Chapman J.A."/>
            <person name="Shapiro H."/>
            <person name="Aerts A."/>
            <person name="Otillar R.P."/>
            <person name="Terry A.Y."/>
            <person name="Boore J.L."/>
            <person name="Simakov O."/>
            <person name="Marletaz F."/>
            <person name="Cho S.-J."/>
            <person name="Edsinger-Gonzales E."/>
            <person name="Havlak P."/>
            <person name="Kuo D.-H."/>
            <person name="Larsson T."/>
            <person name="Lv J."/>
            <person name="Arendt D."/>
            <person name="Savage R."/>
            <person name="Osoegawa K."/>
            <person name="de Jong P."/>
            <person name="Lindberg D.R."/>
            <person name="Seaver E.C."/>
            <person name="Weisblat D.A."/>
            <person name="Putnam N.H."/>
            <person name="Grigoriev I.V."/>
            <person name="Rokhsar D.S."/>
        </authorList>
    </citation>
    <scope>NUCLEOTIDE SEQUENCE</scope>
</reference>
<evidence type="ECO:0000313" key="11">
    <source>
        <dbReference type="EMBL" id="ESN90466.1"/>
    </source>
</evidence>
<keyword evidence="6 8" id="KW-0472">Membrane</keyword>
<keyword evidence="13" id="KW-1185">Reference proteome</keyword>
<evidence type="ECO:0000256" key="2">
    <source>
        <dbReference type="ARBA" id="ARBA00007104"/>
    </source>
</evidence>
<feature type="signal peptide" evidence="9">
    <location>
        <begin position="1"/>
        <end position="19"/>
    </location>
</feature>
<accession>T1G0C3</accession>
<dbReference type="InParanoid" id="T1G0C3"/>
<dbReference type="GO" id="GO:0030134">
    <property type="term" value="C:COPII-coated ER to Golgi transport vesicle"/>
    <property type="evidence" value="ECO:0000318"/>
    <property type="project" value="GO_Central"/>
</dbReference>
<dbReference type="STRING" id="6412.T1G0C3"/>
<feature type="chain" id="PRO_5010981093" description="GOLD domain-containing protein" evidence="9">
    <location>
        <begin position="20"/>
        <end position="215"/>
    </location>
</feature>
<keyword evidence="4 9" id="KW-0732">Signal</keyword>
<dbReference type="HOGENOM" id="CLU_066963_2_2_1"/>
<dbReference type="GO" id="GO:0006888">
    <property type="term" value="P:endoplasmic reticulum to Golgi vesicle-mediated transport"/>
    <property type="evidence" value="ECO:0000318"/>
    <property type="project" value="GO_Central"/>
</dbReference>
<dbReference type="Proteomes" id="UP000015101">
    <property type="component" value="Unassembled WGS sequence"/>
</dbReference>
<dbReference type="PROSITE" id="PS50866">
    <property type="entry name" value="GOLD"/>
    <property type="match status" value="1"/>
</dbReference>
<keyword evidence="5 8" id="KW-1133">Transmembrane helix</keyword>
<dbReference type="GO" id="GO:0006886">
    <property type="term" value="P:intracellular protein transport"/>
    <property type="evidence" value="ECO:0000318"/>
    <property type="project" value="GO_Central"/>
</dbReference>
<dbReference type="EMBL" id="KB097753">
    <property type="protein sequence ID" value="ESN90466.1"/>
    <property type="molecule type" value="Genomic_DNA"/>
</dbReference>
<dbReference type="EMBL" id="AMQM01002262">
    <property type="status" value="NOT_ANNOTATED_CDS"/>
    <property type="molecule type" value="Genomic_DNA"/>
</dbReference>
<evidence type="ECO:0000256" key="4">
    <source>
        <dbReference type="ARBA" id="ARBA00022729"/>
    </source>
</evidence>
<evidence type="ECO:0000256" key="6">
    <source>
        <dbReference type="ARBA" id="ARBA00023136"/>
    </source>
</evidence>
<dbReference type="GO" id="GO:0005794">
    <property type="term" value="C:Golgi apparatus"/>
    <property type="evidence" value="ECO:0000318"/>
    <property type="project" value="GO_Central"/>
</dbReference>
<dbReference type="FunCoup" id="T1G0C3">
    <property type="interactions" value="1041"/>
</dbReference>
<feature type="domain" description="GOLD" evidence="10">
    <location>
        <begin position="29"/>
        <end position="125"/>
    </location>
</feature>
<dbReference type="CTD" id="20214521"/>
<keyword evidence="3 7" id="KW-0812">Transmembrane</keyword>
<evidence type="ECO:0000256" key="5">
    <source>
        <dbReference type="ARBA" id="ARBA00022989"/>
    </source>
</evidence>